<dbReference type="EMBL" id="WNKU01000006">
    <property type="protein sequence ID" value="MTV48842.1"/>
    <property type="molecule type" value="Genomic_DNA"/>
</dbReference>
<evidence type="ECO:0000313" key="3">
    <source>
        <dbReference type="Proteomes" id="UP000430670"/>
    </source>
</evidence>
<feature type="domain" description="Ryanodine receptor Ryr" evidence="1">
    <location>
        <begin position="3"/>
        <end position="92"/>
    </location>
</feature>
<comment type="caution">
    <text evidence="2">The sequence shown here is derived from an EMBL/GenBank/DDBJ whole genome shotgun (WGS) entry which is preliminary data.</text>
</comment>
<dbReference type="InterPro" id="IPR015925">
    <property type="entry name" value="Ryanodine_IP3_receptor"/>
</dbReference>
<dbReference type="PANTHER" id="PTHR46399:SF8">
    <property type="entry name" value="B30.2_SPRY DOMAIN-CONTAINING PROTEIN"/>
    <property type="match status" value="1"/>
</dbReference>
<proteinExistence type="predicted"/>
<dbReference type="Pfam" id="PF02026">
    <property type="entry name" value="RyR"/>
    <property type="match status" value="1"/>
</dbReference>
<accession>A0A6I3SJC0</accession>
<dbReference type="Proteomes" id="UP000430670">
    <property type="component" value="Unassembled WGS sequence"/>
</dbReference>
<dbReference type="OrthoDB" id="227202at2"/>
<dbReference type="GO" id="GO:0005219">
    <property type="term" value="F:ryanodine-sensitive calcium-release channel activity"/>
    <property type="evidence" value="ECO:0007669"/>
    <property type="project" value="TreeGrafter"/>
</dbReference>
<reference evidence="2 3" key="1">
    <citation type="submission" date="2019-11" db="EMBL/GenBank/DDBJ databases">
        <title>Whole-genome sequence of a the green, strictly anaerobic photosynthetic bacterium Heliobacillus mobilis DSM 6151.</title>
        <authorList>
            <person name="Kyndt J.A."/>
            <person name="Meyer T.E."/>
        </authorList>
    </citation>
    <scope>NUCLEOTIDE SEQUENCE [LARGE SCALE GENOMIC DNA]</scope>
    <source>
        <strain evidence="2 3">DSM 6151</strain>
    </source>
</reference>
<evidence type="ECO:0000313" key="2">
    <source>
        <dbReference type="EMBL" id="MTV48842.1"/>
    </source>
</evidence>
<dbReference type="RefSeq" id="WP_155475940.1">
    <property type="nucleotide sequence ID" value="NZ_WNKU01000006.1"/>
</dbReference>
<gene>
    <name evidence="2" type="ORF">GJ688_07585</name>
</gene>
<protein>
    <submittedName>
        <fullName evidence="2">Ryanodine receptor Ryr</fullName>
    </submittedName>
</protein>
<sequence length="96" mass="11237">MTYIPKPMDTSKVQLTNEILKLTELLSKHAHDVWATQRFKDGWQYGEQRDDQKKLHPCLIAYEELPESEKDYDRNAAMQTLKAIVALGYRIVKVDE</sequence>
<keyword evidence="2" id="KW-0675">Receptor</keyword>
<dbReference type="PANTHER" id="PTHR46399">
    <property type="entry name" value="B30.2/SPRY DOMAIN-CONTAINING PROTEIN"/>
    <property type="match status" value="1"/>
</dbReference>
<keyword evidence="3" id="KW-1185">Reference proteome</keyword>
<dbReference type="AlphaFoldDB" id="A0A6I3SJC0"/>
<dbReference type="GO" id="GO:0034704">
    <property type="term" value="C:calcium channel complex"/>
    <property type="evidence" value="ECO:0007669"/>
    <property type="project" value="TreeGrafter"/>
</dbReference>
<dbReference type="InterPro" id="IPR003032">
    <property type="entry name" value="Ryanodine_rcpt"/>
</dbReference>
<evidence type="ECO:0000259" key="1">
    <source>
        <dbReference type="Pfam" id="PF02026"/>
    </source>
</evidence>
<name>A0A6I3SJC0_HELMO</name>
<dbReference type="GO" id="GO:0014808">
    <property type="term" value="P:release of sequestered calcium ion into cytosol by sarcoplasmic reticulum"/>
    <property type="evidence" value="ECO:0007669"/>
    <property type="project" value="TreeGrafter"/>
</dbReference>
<dbReference type="Gene3D" id="6.20.350.10">
    <property type="match status" value="1"/>
</dbReference>
<organism evidence="2 3">
    <name type="scientific">Heliobacterium mobile</name>
    <name type="common">Heliobacillus mobilis</name>
    <dbReference type="NCBI Taxonomy" id="28064"/>
    <lineage>
        <taxon>Bacteria</taxon>
        <taxon>Bacillati</taxon>
        <taxon>Bacillota</taxon>
        <taxon>Clostridia</taxon>
        <taxon>Eubacteriales</taxon>
        <taxon>Heliobacteriaceae</taxon>
        <taxon>Heliobacterium</taxon>
    </lineage>
</organism>